<protein>
    <recommendedName>
        <fullName evidence="2">GH16 domain-containing protein</fullName>
    </recommendedName>
</protein>
<feature type="signal peptide" evidence="1">
    <location>
        <begin position="1"/>
        <end position="31"/>
    </location>
</feature>
<dbReference type="Proteomes" id="UP000007967">
    <property type="component" value="Chromosome"/>
</dbReference>
<gene>
    <name evidence="3" type="ordered locus">Kfla_0075</name>
</gene>
<reference evidence="4" key="1">
    <citation type="submission" date="2009-09" db="EMBL/GenBank/DDBJ databases">
        <title>The complete genome of Kribbella flavida DSM 17836.</title>
        <authorList>
            <consortium name="US DOE Joint Genome Institute (JGI-PGF)"/>
            <person name="Lucas S."/>
            <person name="Copeland A."/>
            <person name="Lapidus A."/>
            <person name="Glavina del Rio T."/>
            <person name="Dalin E."/>
            <person name="Tice H."/>
            <person name="Bruce D."/>
            <person name="Goodwin L."/>
            <person name="Pitluck S."/>
            <person name="Kyrpides N."/>
            <person name="Mavromatis K."/>
            <person name="Ivanova N."/>
            <person name="Saunders E."/>
            <person name="Brettin T."/>
            <person name="Detter J.C."/>
            <person name="Han C."/>
            <person name="Larimer F."/>
            <person name="Land M."/>
            <person name="Hauser L."/>
            <person name="Markowitz V."/>
            <person name="Cheng J.-F."/>
            <person name="Hugenholtz P."/>
            <person name="Woyke T."/>
            <person name="Wu D."/>
            <person name="Pukall R."/>
            <person name="Klenk H.-P."/>
            <person name="Eisen J.A."/>
        </authorList>
    </citation>
    <scope>NUCLEOTIDE SEQUENCE [LARGE SCALE GENOMIC DNA]</scope>
    <source>
        <strain evidence="4">DSM 17836 / JCM 10339 / NBRC 14399</strain>
    </source>
</reference>
<dbReference type="STRING" id="479435.Kfla_0075"/>
<dbReference type="HOGENOM" id="CLU_058767_0_0_11"/>
<reference evidence="3 4" key="2">
    <citation type="journal article" date="2010" name="Stand. Genomic Sci.">
        <title>Complete genome sequence of Kribbella flavida type strain (IFO 14399).</title>
        <authorList>
            <person name="Pukall R."/>
            <person name="Lapidus A."/>
            <person name="Glavina Del Rio T."/>
            <person name="Copeland A."/>
            <person name="Tice H."/>
            <person name="Cheng J.-F."/>
            <person name="Lucas S."/>
            <person name="Chen F."/>
            <person name="Nolan M."/>
            <person name="LaButti K."/>
            <person name="Pati A."/>
            <person name="Ivanova N."/>
            <person name="Mavrommatis K."/>
            <person name="Mikhailova N."/>
            <person name="Pitluck S."/>
            <person name="Bruce D."/>
            <person name="Goodwin L."/>
            <person name="Land M."/>
            <person name="Hauser L."/>
            <person name="Chang Y.-J."/>
            <person name="Jeffries C.D."/>
            <person name="Chen A."/>
            <person name="Palaniappan K."/>
            <person name="Chain P."/>
            <person name="Rohde M."/>
            <person name="Goeker M."/>
            <person name="Bristow J."/>
            <person name="Eisen J.A."/>
            <person name="Markowitz V."/>
            <person name="Hugenholtz P."/>
            <person name="Kyrpides N.C."/>
            <person name="Klenk H.-P."/>
            <person name="Brettin T."/>
        </authorList>
    </citation>
    <scope>NUCLEOTIDE SEQUENCE [LARGE SCALE GENOMIC DNA]</scope>
    <source>
        <strain evidence="4">DSM 17836 / JCM 10339 / NBRC 14399</strain>
    </source>
</reference>
<dbReference type="GO" id="GO:0004553">
    <property type="term" value="F:hydrolase activity, hydrolyzing O-glycosyl compounds"/>
    <property type="evidence" value="ECO:0007669"/>
    <property type="project" value="InterPro"/>
</dbReference>
<dbReference type="SUPFAM" id="SSF49899">
    <property type="entry name" value="Concanavalin A-like lectins/glucanases"/>
    <property type="match status" value="1"/>
</dbReference>
<dbReference type="Pfam" id="PF00722">
    <property type="entry name" value="Glyco_hydro_16"/>
    <property type="match status" value="1"/>
</dbReference>
<dbReference type="OrthoDB" id="3404894at2"/>
<feature type="chain" id="PRO_5003033120" description="GH16 domain-containing protein" evidence="1">
    <location>
        <begin position="32"/>
        <end position="316"/>
    </location>
</feature>
<dbReference type="GO" id="GO:0005975">
    <property type="term" value="P:carbohydrate metabolic process"/>
    <property type="evidence" value="ECO:0007669"/>
    <property type="project" value="InterPro"/>
</dbReference>
<dbReference type="CAZy" id="GH16">
    <property type="family name" value="Glycoside Hydrolase Family 16"/>
</dbReference>
<proteinExistence type="predicted"/>
<name>D2PQL7_KRIFD</name>
<evidence type="ECO:0000313" key="4">
    <source>
        <dbReference type="Proteomes" id="UP000007967"/>
    </source>
</evidence>
<evidence type="ECO:0000259" key="2">
    <source>
        <dbReference type="PROSITE" id="PS51762"/>
    </source>
</evidence>
<dbReference type="CDD" id="cd00413">
    <property type="entry name" value="Glyco_hydrolase_16"/>
    <property type="match status" value="1"/>
</dbReference>
<organism evidence="3 4">
    <name type="scientific">Kribbella flavida (strain DSM 17836 / JCM 10339 / NBRC 14399)</name>
    <dbReference type="NCBI Taxonomy" id="479435"/>
    <lineage>
        <taxon>Bacteria</taxon>
        <taxon>Bacillati</taxon>
        <taxon>Actinomycetota</taxon>
        <taxon>Actinomycetes</taxon>
        <taxon>Propionibacteriales</taxon>
        <taxon>Kribbellaceae</taxon>
        <taxon>Kribbella</taxon>
    </lineage>
</organism>
<dbReference type="KEGG" id="kfl:Kfla_0075"/>
<evidence type="ECO:0000313" key="3">
    <source>
        <dbReference type="EMBL" id="ADB29204.1"/>
    </source>
</evidence>
<dbReference type="PROSITE" id="PS51762">
    <property type="entry name" value="GH16_2"/>
    <property type="match status" value="1"/>
</dbReference>
<keyword evidence="4" id="KW-1185">Reference proteome</keyword>
<evidence type="ECO:0000256" key="1">
    <source>
        <dbReference type="SAM" id="SignalP"/>
    </source>
</evidence>
<dbReference type="EMBL" id="CP001736">
    <property type="protein sequence ID" value="ADB29204.1"/>
    <property type="molecule type" value="Genomic_DNA"/>
</dbReference>
<feature type="domain" description="GH16" evidence="2">
    <location>
        <begin position="27"/>
        <end position="294"/>
    </location>
</feature>
<dbReference type="RefSeq" id="WP_012917761.1">
    <property type="nucleotide sequence ID" value="NC_013729.1"/>
</dbReference>
<dbReference type="AlphaFoldDB" id="D2PQL7"/>
<dbReference type="Gene3D" id="2.60.120.200">
    <property type="match status" value="1"/>
</dbReference>
<dbReference type="InterPro" id="IPR013320">
    <property type="entry name" value="ConA-like_dom_sf"/>
</dbReference>
<dbReference type="eggNOG" id="COG2273">
    <property type="taxonomic scope" value="Bacteria"/>
</dbReference>
<accession>D2PQL7</accession>
<keyword evidence="1" id="KW-0732">Signal</keyword>
<sequence length="316" mass="34101">MARSRVFRLTSAVAVLAAVGAAAGSGVPASARPSPDRSPQQAAACGAFFDDFNYSSRTDPAFTARDWSIRTSAGGPGVGGATWSASNISFPVVDGQKSLQLRATTNGTAAGTTHAQVQQNRQRFFEGTYATRFKFSDTPVSGADGDTINQTFYTISPLRYDWDPIYSELDISEYLPNGGWGETSATNFFTSWNTYQADPFDGWRATTARRQSHAGWHTLVATVSGGHVKYYVDGTLVADHTTDSAGRTVYPRQAMTLNYNQWFIDLTGHTGGTSVWAQSADWVYYAKNEVLSPSAAVARVSSYRSAGRTHADTISC</sequence>
<dbReference type="InterPro" id="IPR000757">
    <property type="entry name" value="Beta-glucanase-like"/>
</dbReference>